<dbReference type="InterPro" id="IPR007484">
    <property type="entry name" value="Peptidase_M28"/>
</dbReference>
<dbReference type="EMBL" id="JAASQP010000001">
    <property type="protein sequence ID" value="NIJ23522.1"/>
    <property type="molecule type" value="Genomic_DNA"/>
</dbReference>
<comment type="caution">
    <text evidence="2">The sequence shown here is derived from an EMBL/GenBank/DDBJ whole genome shotgun (WGS) entry which is preliminary data.</text>
</comment>
<dbReference type="InterPro" id="IPR045175">
    <property type="entry name" value="M28_fam"/>
</dbReference>
<reference evidence="2 3" key="1">
    <citation type="submission" date="2020-03" db="EMBL/GenBank/DDBJ databases">
        <title>Genomic Encyclopedia of Type Strains, Phase IV (KMG-IV): sequencing the most valuable type-strain genomes for metagenomic binning, comparative biology and taxonomic classification.</title>
        <authorList>
            <person name="Goeker M."/>
        </authorList>
    </citation>
    <scope>NUCLEOTIDE SEQUENCE [LARGE SCALE GENOMIC DNA]</scope>
    <source>
        <strain evidence="2 3">DSM 22753</strain>
    </source>
</reference>
<evidence type="ECO:0000313" key="2">
    <source>
        <dbReference type="EMBL" id="NIJ23522.1"/>
    </source>
</evidence>
<gene>
    <name evidence="2" type="ORF">FHT01_001064</name>
</gene>
<proteinExistence type="predicted"/>
<evidence type="ECO:0000313" key="3">
    <source>
        <dbReference type="Proteomes" id="UP000788153"/>
    </source>
</evidence>
<keyword evidence="3" id="KW-1185">Reference proteome</keyword>
<dbReference type="PANTHER" id="PTHR12147:SF26">
    <property type="entry name" value="PEPTIDASE M28 DOMAIN-CONTAINING PROTEIN"/>
    <property type="match status" value="1"/>
</dbReference>
<organism evidence="2 3">
    <name type="scientific">Sphingomonas japonica</name>
    <dbReference type="NCBI Taxonomy" id="511662"/>
    <lineage>
        <taxon>Bacteria</taxon>
        <taxon>Pseudomonadati</taxon>
        <taxon>Pseudomonadota</taxon>
        <taxon>Alphaproteobacteria</taxon>
        <taxon>Sphingomonadales</taxon>
        <taxon>Sphingomonadaceae</taxon>
        <taxon>Sphingomonas</taxon>
    </lineage>
</organism>
<dbReference type="Gene3D" id="3.40.630.10">
    <property type="entry name" value="Zn peptidases"/>
    <property type="match status" value="1"/>
</dbReference>
<dbReference type="RefSeq" id="WP_140230932.1">
    <property type="nucleotide sequence ID" value="NZ_BAAAEV010000001.1"/>
</dbReference>
<name>A0ABX0U412_9SPHN</name>
<dbReference type="SUPFAM" id="SSF53187">
    <property type="entry name" value="Zn-dependent exopeptidases"/>
    <property type="match status" value="1"/>
</dbReference>
<feature type="domain" description="Peptidase M28" evidence="1">
    <location>
        <begin position="87"/>
        <end position="286"/>
    </location>
</feature>
<dbReference type="Pfam" id="PF04389">
    <property type="entry name" value="Peptidase_M28"/>
    <property type="match status" value="1"/>
</dbReference>
<accession>A0ABX0U412</accession>
<dbReference type="Proteomes" id="UP000788153">
    <property type="component" value="Unassembled WGS sequence"/>
</dbReference>
<dbReference type="PANTHER" id="PTHR12147">
    <property type="entry name" value="METALLOPEPTIDASE M28 FAMILY MEMBER"/>
    <property type="match status" value="1"/>
</dbReference>
<protein>
    <submittedName>
        <fullName evidence="2">Zn-dependent M28 family amino/carboxypeptidase</fullName>
    </submittedName>
</protein>
<evidence type="ECO:0000259" key="1">
    <source>
        <dbReference type="Pfam" id="PF04389"/>
    </source>
</evidence>
<sequence length="313" mass="34325">MIFQSLAIAFVLTASPPVHDVPPALVDDLRTLSSARMQGRAPGTIGSERAREYIADRLRAIGVGPLYNRYERPFAVREPKRTVRGTNLLAVIEGTDMTSDRVVVLGAHYDHWGFRKGKLYPGADDNASGVAGLLAVAAALKADPPRHRTILAFWDGEELGYFGSKAFVADPPVPLDRIALNINLDMISRSDKGELYAVGGQSWPVVQSILDDLAKTAPVTLKFGHEGPPWEGSDVWIDGSDHYQFHLKGIPFVYFGVEDHPDYHQPSDTFDKVPLDFYARSVATVEAAVRAFDAGLDTIPREHVPPPVVDEDD</sequence>